<dbReference type="InterPro" id="IPR054514">
    <property type="entry name" value="RhiE-like_linker"/>
</dbReference>
<dbReference type="InterPro" id="IPR002347">
    <property type="entry name" value="SDR_fam"/>
</dbReference>
<evidence type="ECO:0000313" key="13">
    <source>
        <dbReference type="Proteomes" id="UP001153328"/>
    </source>
</evidence>
<keyword evidence="7" id="KW-0677">Repeat</keyword>
<dbReference type="SUPFAM" id="SSF51735">
    <property type="entry name" value="NAD(P)-binding Rossmann-fold domains"/>
    <property type="match status" value="1"/>
</dbReference>
<dbReference type="RefSeq" id="WP_205048499.1">
    <property type="nucleotide sequence ID" value="NZ_CAJVAX010000018.1"/>
</dbReference>
<dbReference type="PROSITE" id="PS00606">
    <property type="entry name" value="KS3_1"/>
    <property type="match status" value="2"/>
</dbReference>
<dbReference type="Gene3D" id="3.40.50.720">
    <property type="entry name" value="NAD(P)-binding Rossmann-like Domain"/>
    <property type="match status" value="1"/>
</dbReference>
<protein>
    <recommendedName>
        <fullName evidence="14">Polyketide synthase</fullName>
    </recommendedName>
</protein>
<dbReference type="InterPro" id="IPR050091">
    <property type="entry name" value="PKS_NRPS_Biosynth_Enz"/>
</dbReference>
<keyword evidence="6" id="KW-0808">Transferase</keyword>
<dbReference type="InterPro" id="IPR036736">
    <property type="entry name" value="ACP-like_sf"/>
</dbReference>
<feature type="domain" description="Carrier" evidence="10">
    <location>
        <begin position="6"/>
        <end position="83"/>
    </location>
</feature>
<dbReference type="GO" id="GO:0031177">
    <property type="term" value="F:phosphopantetheine binding"/>
    <property type="evidence" value="ECO:0007669"/>
    <property type="project" value="InterPro"/>
</dbReference>
<dbReference type="InterPro" id="IPR020841">
    <property type="entry name" value="PKS_Beta-ketoAc_synthase_dom"/>
</dbReference>
<dbReference type="GO" id="GO:0004315">
    <property type="term" value="F:3-oxoacyl-[acyl-carrier-protein] synthase activity"/>
    <property type="evidence" value="ECO:0007669"/>
    <property type="project" value="InterPro"/>
</dbReference>
<dbReference type="SMART" id="SM00823">
    <property type="entry name" value="PKS_PP"/>
    <property type="match status" value="2"/>
</dbReference>
<dbReference type="Proteomes" id="UP001153328">
    <property type="component" value="Unassembled WGS sequence"/>
</dbReference>
<dbReference type="InterPro" id="IPR014031">
    <property type="entry name" value="Ketoacyl_synth_C"/>
</dbReference>
<accession>A0A9W4H237</accession>
<dbReference type="InterPro" id="IPR057326">
    <property type="entry name" value="KR_dom"/>
</dbReference>
<evidence type="ECO:0000256" key="6">
    <source>
        <dbReference type="ARBA" id="ARBA00022679"/>
    </source>
</evidence>
<dbReference type="SUPFAM" id="SSF47336">
    <property type="entry name" value="ACP-like"/>
    <property type="match status" value="2"/>
</dbReference>
<evidence type="ECO:0008006" key="14">
    <source>
        <dbReference type="Google" id="ProtNLM"/>
    </source>
</evidence>
<keyword evidence="5" id="KW-0597">Phosphoprotein</keyword>
<dbReference type="Pfam" id="PF22336">
    <property type="entry name" value="RhiE-like_linker"/>
    <property type="match status" value="1"/>
</dbReference>
<dbReference type="SMART" id="SM01294">
    <property type="entry name" value="PKS_PP_betabranch"/>
    <property type="match status" value="2"/>
</dbReference>
<dbReference type="Pfam" id="PF08659">
    <property type="entry name" value="KR"/>
    <property type="match status" value="1"/>
</dbReference>
<gene>
    <name evidence="12" type="ORF">SBRY_40087</name>
</gene>
<name>A0A9W4H237_9ACTN</name>
<dbReference type="InterPro" id="IPR014030">
    <property type="entry name" value="Ketoacyl_synth_N"/>
</dbReference>
<dbReference type="GO" id="GO:0005737">
    <property type="term" value="C:cytoplasm"/>
    <property type="evidence" value="ECO:0007669"/>
    <property type="project" value="UniProtKB-SubCell"/>
</dbReference>
<dbReference type="PANTHER" id="PTHR43775">
    <property type="entry name" value="FATTY ACID SYNTHASE"/>
    <property type="match status" value="1"/>
</dbReference>
<evidence type="ECO:0000256" key="8">
    <source>
        <dbReference type="ARBA" id="ARBA00023315"/>
    </source>
</evidence>
<dbReference type="GO" id="GO:0006633">
    <property type="term" value="P:fatty acid biosynthetic process"/>
    <property type="evidence" value="ECO:0007669"/>
    <property type="project" value="InterPro"/>
</dbReference>
<dbReference type="Gene3D" id="1.10.1240.100">
    <property type="match status" value="2"/>
</dbReference>
<evidence type="ECO:0000256" key="4">
    <source>
        <dbReference type="ARBA" id="ARBA00022490"/>
    </source>
</evidence>
<dbReference type="InterPro" id="IPR009081">
    <property type="entry name" value="PP-bd_ACP"/>
</dbReference>
<comment type="subcellular location">
    <subcellularLocation>
        <location evidence="1">Cytoplasm</location>
    </subcellularLocation>
</comment>
<dbReference type="SUPFAM" id="SSF53901">
    <property type="entry name" value="Thiolase-like"/>
    <property type="match status" value="2"/>
</dbReference>
<dbReference type="PROSITE" id="PS50075">
    <property type="entry name" value="CARRIER"/>
    <property type="match status" value="2"/>
</dbReference>
<evidence type="ECO:0000256" key="9">
    <source>
        <dbReference type="SAM" id="MobiDB-lite"/>
    </source>
</evidence>
<keyword evidence="4" id="KW-0963">Cytoplasm</keyword>
<dbReference type="InterPro" id="IPR036291">
    <property type="entry name" value="NAD(P)-bd_dom_sf"/>
</dbReference>
<proteinExistence type="predicted"/>
<dbReference type="PROSITE" id="PS00012">
    <property type="entry name" value="PHOSPHOPANTETHEINE"/>
    <property type="match status" value="1"/>
</dbReference>
<feature type="region of interest" description="Disordered" evidence="9">
    <location>
        <begin position="1815"/>
        <end position="1844"/>
    </location>
</feature>
<evidence type="ECO:0000256" key="3">
    <source>
        <dbReference type="ARBA" id="ARBA00022450"/>
    </source>
</evidence>
<dbReference type="Pfam" id="PF00550">
    <property type="entry name" value="PP-binding"/>
    <property type="match status" value="2"/>
</dbReference>
<dbReference type="Pfam" id="PF16197">
    <property type="entry name" value="KAsynt_C_assoc"/>
    <property type="match status" value="1"/>
</dbReference>
<reference evidence="12" key="1">
    <citation type="submission" date="2021-06" db="EMBL/GenBank/DDBJ databases">
        <authorList>
            <person name="Arsene-Ploetze F."/>
        </authorList>
    </citation>
    <scope>NUCLEOTIDE SEQUENCE</scope>
    <source>
        <strain evidence="12">SBRY1</strain>
    </source>
</reference>
<evidence type="ECO:0000256" key="2">
    <source>
        <dbReference type="ARBA" id="ARBA00004792"/>
    </source>
</evidence>
<evidence type="ECO:0000256" key="1">
    <source>
        <dbReference type="ARBA" id="ARBA00004496"/>
    </source>
</evidence>
<keyword evidence="13" id="KW-1185">Reference proteome</keyword>
<evidence type="ECO:0000259" key="10">
    <source>
        <dbReference type="PROSITE" id="PS50075"/>
    </source>
</evidence>
<evidence type="ECO:0000256" key="5">
    <source>
        <dbReference type="ARBA" id="ARBA00022553"/>
    </source>
</evidence>
<dbReference type="InterPro" id="IPR032821">
    <property type="entry name" value="PKS_assoc"/>
</dbReference>
<dbReference type="CDD" id="cd00833">
    <property type="entry name" value="PKS"/>
    <property type="match status" value="2"/>
</dbReference>
<dbReference type="GO" id="GO:0033068">
    <property type="term" value="P:macrolide biosynthetic process"/>
    <property type="evidence" value="ECO:0007669"/>
    <property type="project" value="UniProtKB-ARBA"/>
</dbReference>
<feature type="domain" description="Ketosynthase family 3 (KS3)" evidence="11">
    <location>
        <begin position="118"/>
        <end position="542"/>
    </location>
</feature>
<dbReference type="PANTHER" id="PTHR43775:SF37">
    <property type="entry name" value="SI:DKEY-61P9.11"/>
    <property type="match status" value="1"/>
</dbReference>
<organism evidence="12 13">
    <name type="scientific">Actinacidiphila bryophytorum</name>
    <dbReference type="NCBI Taxonomy" id="1436133"/>
    <lineage>
        <taxon>Bacteria</taxon>
        <taxon>Bacillati</taxon>
        <taxon>Actinomycetota</taxon>
        <taxon>Actinomycetes</taxon>
        <taxon>Kitasatosporales</taxon>
        <taxon>Streptomycetaceae</taxon>
        <taxon>Actinacidiphila</taxon>
    </lineage>
</organism>
<dbReference type="InterPro" id="IPR006162">
    <property type="entry name" value="Ppantetheine_attach_site"/>
</dbReference>
<dbReference type="Pfam" id="PF00109">
    <property type="entry name" value="ketoacyl-synt"/>
    <property type="match status" value="2"/>
</dbReference>
<feature type="domain" description="Ketosynthase family 3 (KS3)" evidence="11">
    <location>
        <begin position="1223"/>
        <end position="1647"/>
    </location>
</feature>
<dbReference type="SMART" id="SM00822">
    <property type="entry name" value="PKS_KR"/>
    <property type="match status" value="1"/>
</dbReference>
<comment type="pathway">
    <text evidence="2">Antibiotic biosynthesis.</text>
</comment>
<dbReference type="GO" id="GO:0071770">
    <property type="term" value="P:DIM/DIP cell wall layer assembly"/>
    <property type="evidence" value="ECO:0007669"/>
    <property type="project" value="TreeGrafter"/>
</dbReference>
<evidence type="ECO:0000313" key="12">
    <source>
        <dbReference type="EMBL" id="CAG7645166.1"/>
    </source>
</evidence>
<dbReference type="InterPro" id="IPR020806">
    <property type="entry name" value="PKS_PP-bd"/>
</dbReference>
<dbReference type="Gene3D" id="1.10.1200.10">
    <property type="entry name" value="ACP-like"/>
    <property type="match status" value="2"/>
</dbReference>
<dbReference type="FunFam" id="3.40.47.10:FF:000019">
    <property type="entry name" value="Polyketide synthase type I"/>
    <property type="match status" value="1"/>
</dbReference>
<dbReference type="GO" id="GO:0004312">
    <property type="term" value="F:fatty acid synthase activity"/>
    <property type="evidence" value="ECO:0007669"/>
    <property type="project" value="TreeGrafter"/>
</dbReference>
<dbReference type="Gene3D" id="3.40.47.10">
    <property type="match status" value="2"/>
</dbReference>
<dbReference type="InterPro" id="IPR018201">
    <property type="entry name" value="Ketoacyl_synth_AS"/>
</dbReference>
<keyword evidence="8" id="KW-0012">Acyltransferase</keyword>
<dbReference type="CDD" id="cd08953">
    <property type="entry name" value="KR_2_SDR_x"/>
    <property type="match status" value="1"/>
</dbReference>
<dbReference type="PROSITE" id="PS52004">
    <property type="entry name" value="KS3_2"/>
    <property type="match status" value="2"/>
</dbReference>
<evidence type="ECO:0000256" key="7">
    <source>
        <dbReference type="ARBA" id="ARBA00022737"/>
    </source>
</evidence>
<sequence>MNRALDAVERRLKAVLSAVLAEEGAEADADDLDGGFVDLGVSSMMSVEVVERANAELGLDLGVEVMFDHQDVRELARFVVEQYGDRLDGEDGAEGTAPAGATVTAAAAGEAGEPAADPGDIAVVGMSGRFPGARDLDQLWELLREGRTGVREIDRPGWPLDAFYDPDPQRPDRSVSKWAGLLDDHDRFDPRFFGISPAEAEHMDPQQRLFLEESYRAFEDGGIAVDSLAGRRVGVYVGARASDYLDRSVRADGANAQVFLGTDMAILAARISYHLNLTGPSLTVDTACSASLVAVHLACESIRRGESELALAGGVFVLTSPEFQVLASKTNMLSPDGRCKTFDDDADGIVIGEGVGAVVLKPLSAALADGDPVHGVIKGSAVNQDGRTKGITAPSSRSQQALLRQAYDSAGVSPDTVGYVEAHGTGTKLGDPIEVRALTEAFRAHTDRTGYCALGSHKGNLGHSIMSAGVAGLLKVLLALRHRQIPPTLHVRRLNRHLDLAGSPFRVSTELRDWEPSADHPRRAGVSSFGFSGTNCHVVLEEAPPVRTAASAGTPDAAYPVPLSAGTPQALQRQAARLADRLTRDSAGLRLQDVAATLALGRTHLPHRHALVASSLDELARILGKLAAGSAPGDDPADEAGALAQAYRRGEDVDWAAWWQDRPHRRVPLPTYPFQGERYWHSADTAAATSDSEGTGHTGGTDSVLLLVPAWEAPQAESAPVPAERLVVLDERTPAAPGLECLRLTGAYEDDAVRLLDELRSRAPGPLLVQLAVTDGSLTAGLLGILLTAGREYPGIRGQEVQLRADADAREVRELLDQAATSGGATRVRADRTGLRAARWTEPAAPEPAAPWRTGGVYLITGGAGGLGRLLLADIARHADGATVVLTGRSPHADLPAADGVHVDYRQADVTDQAATRQLVADVVARHGRIDGLVHAAGVLRDGYLATKTAADTAAVLAPKAAGARNLDEATRDLPLDFFVLFSSVSGALGNAGQADYAAANGFLSRFADRRAEQVARGERHGRTVAVDWPLWADGGMGVDAATLTALHRSHGLEPMSTRAGLGALHTALALGHSQVLVVAGDPDRLRALLAAPARPATARPHTQRTGSTPRLELRSELADLAAALLRVRPAEIDADTELHDYGFDSITLTEFTNRINARYSIDLTPPVLFEHSTLGRLAAHLGAAYPQLAAPPAAEDVPQAVPAAVPLAAPAAVPAAVPHTGGDPVAIVGISGVFPKARDVREFWDNLLAGRDCIEAGLPERWGERADPAFPWAGLIDGVAEFDPAFFGISPHEAARMDPQQRLLLQTVWAAVEDSGHAPSSLAGSDTGVFVGTLDSGYGLLGDPDADVEGHSAVGRIPSLGPNRLSYLLDLRGPSQPVETACSSSLVALHRAVTAIRSGECSAAVAGGVNLLVEPSLHTGLGKSGALSPSGRCRTFSADADGFVRGEGAGMLYLKPLSRAEQDGDHIYGLVRATGENHGGRAQALTAPNPRAQADLLVKVYRQAGIDPRTVGYIETHGTGTKLGDPIEINGLTAAFQELYADGPAADTARTALGSVKTGIGHLELAAGVAGVIKVLLQLRHGTIAPSLHATPANPYIDLAGSPFRVVDTAEPWPAPTGPAGEPLPRRAGVSSFSIGGSNAHVVLEEYQPLRQDLPPTGRPALAVLSARNDDRLHEQARRLRDFIAAGHVAESELVALAHTLQQGRDAMESRFAVAVRTVDELADQLDRFLDGRPGDWHHARTAEHRDVVALFTEDDDLRDTARTWVDRGRFATLLQWWAKGLDVDWRLLHPGGAPRRLSLPTYPFARERHWRPAAALPSPVPREQTPQQPPRPPRVADPAPRLSALPAVQRHLLAVVRQRSFAPLAGTNETER</sequence>
<dbReference type="PRINTS" id="PR00081">
    <property type="entry name" value="GDHRDH"/>
</dbReference>
<dbReference type="Pfam" id="PF02801">
    <property type="entry name" value="Ketoacyl-synt_C"/>
    <property type="match status" value="2"/>
</dbReference>
<dbReference type="SMART" id="SM00825">
    <property type="entry name" value="PKS_KS"/>
    <property type="match status" value="2"/>
</dbReference>
<dbReference type="InterPro" id="IPR016039">
    <property type="entry name" value="Thiolase-like"/>
</dbReference>
<dbReference type="InterPro" id="IPR013968">
    <property type="entry name" value="PKS_KR"/>
</dbReference>
<keyword evidence="3" id="KW-0596">Phosphopantetheine</keyword>
<dbReference type="EMBL" id="CAJVAX010000018">
    <property type="protein sequence ID" value="CAG7645166.1"/>
    <property type="molecule type" value="Genomic_DNA"/>
</dbReference>
<comment type="caution">
    <text evidence="12">The sequence shown here is derived from an EMBL/GenBank/DDBJ whole genome shotgun (WGS) entry which is preliminary data.</text>
</comment>
<feature type="domain" description="Carrier" evidence="10">
    <location>
        <begin position="1109"/>
        <end position="1186"/>
    </location>
</feature>
<evidence type="ECO:0000259" key="11">
    <source>
        <dbReference type="PROSITE" id="PS52004"/>
    </source>
</evidence>
<dbReference type="GO" id="GO:0005886">
    <property type="term" value="C:plasma membrane"/>
    <property type="evidence" value="ECO:0007669"/>
    <property type="project" value="TreeGrafter"/>
</dbReference>